<dbReference type="InterPro" id="IPR011990">
    <property type="entry name" value="TPR-like_helical_dom_sf"/>
</dbReference>
<reference evidence="2" key="1">
    <citation type="submission" date="2023-07" db="EMBL/GenBank/DDBJ databases">
        <authorList>
            <person name="Kim M.K."/>
        </authorList>
    </citation>
    <scope>NUCLEOTIDE SEQUENCE</scope>
    <source>
        <strain evidence="2">ASUV-10-1</strain>
    </source>
</reference>
<dbReference type="RefSeq" id="WP_305007141.1">
    <property type="nucleotide sequence ID" value="NZ_JAUQSY010000008.1"/>
</dbReference>
<comment type="caution">
    <text evidence="2">The sequence shown here is derived from an EMBL/GenBank/DDBJ whole genome shotgun (WGS) entry which is preliminary data.</text>
</comment>
<keyword evidence="3" id="KW-1185">Reference proteome</keyword>
<organism evidence="2 3">
    <name type="scientific">Hymenobacter aranciens</name>
    <dbReference type="NCBI Taxonomy" id="3063996"/>
    <lineage>
        <taxon>Bacteria</taxon>
        <taxon>Pseudomonadati</taxon>
        <taxon>Bacteroidota</taxon>
        <taxon>Cytophagia</taxon>
        <taxon>Cytophagales</taxon>
        <taxon>Hymenobacteraceae</taxon>
        <taxon>Hymenobacter</taxon>
    </lineage>
</organism>
<dbReference type="SUPFAM" id="SSF56235">
    <property type="entry name" value="N-terminal nucleophile aminohydrolases (Ntn hydrolases)"/>
    <property type="match status" value="1"/>
</dbReference>
<dbReference type="NCBIfam" id="NF040521">
    <property type="entry name" value="C45_proenzyme"/>
    <property type="match status" value="1"/>
</dbReference>
<dbReference type="Proteomes" id="UP001176429">
    <property type="component" value="Unassembled WGS sequence"/>
</dbReference>
<accession>A0ABT9BGP3</accession>
<dbReference type="PANTHER" id="PTHR35190:SF2">
    <property type="entry name" value="PROTEIN DCD1B"/>
    <property type="match status" value="1"/>
</dbReference>
<proteinExistence type="predicted"/>
<feature type="domain" description="Peptidase C45 hydrolase" evidence="1">
    <location>
        <begin position="177"/>
        <end position="404"/>
    </location>
</feature>
<evidence type="ECO:0000313" key="2">
    <source>
        <dbReference type="EMBL" id="MDO7875816.1"/>
    </source>
</evidence>
<dbReference type="Gene3D" id="1.25.40.10">
    <property type="entry name" value="Tetratricopeptide repeat domain"/>
    <property type="match status" value="1"/>
</dbReference>
<dbReference type="InterPro" id="IPR047803">
    <property type="entry name" value="DCD1A/B-like"/>
</dbReference>
<dbReference type="EMBL" id="JAUQSY010000008">
    <property type="protein sequence ID" value="MDO7875816.1"/>
    <property type="molecule type" value="Genomic_DNA"/>
</dbReference>
<name>A0ABT9BGP3_9BACT</name>
<evidence type="ECO:0000259" key="1">
    <source>
        <dbReference type="Pfam" id="PF03417"/>
    </source>
</evidence>
<dbReference type="Gene3D" id="3.60.60.10">
    <property type="entry name" value="Penicillin V Acylase, Chain A"/>
    <property type="match status" value="1"/>
</dbReference>
<dbReference type="InterPro" id="IPR029055">
    <property type="entry name" value="Ntn_hydrolases_N"/>
</dbReference>
<sequence length="533" mass="59917">MVGLIAYQYNRVAGSHPAPTPTALLRAQPQQLGANCYTLANNWLRKSNSGWWEMHLEGEPFERGVANGKLSKQLLTFQEQAFFEQICRLVPSSFYRQFLKYLIGIYNRDLEQNLTEEQRLEIYGTSLSADHKFDEIGPAYPRMMNYHAAHDIGHALQNLALVGCTSFAAWGEHSVDGQLIIGRNFDFYVGDKFGENKIIAFNSPASGHKFMTITWAGMTGVVSGMNMAGLTITLNAAKSELPGGSATPISLLAREILQYASTIEEAVAIAQKRQTFVAESLLIGSAQDNKAVVIEKTPTEVQVYDSQHNYLTCTNHYQSTALGVTQLNREHMRESASVYRQQRLEELISQAGKLNPQNTAAILRDQRGLRGEFIGYGNEKAVNQLICHHSIIFQPQKRVVWIASAPWQLGQYRAYDLNKIFAMRGLSADQEIAEPVAIPADTFLQTAAYRDFVKFRQLSTQAQDGQPVPATDFVRLDPEYYHAYVLAGNAYFQQNEFAQARQMYRTGLTKVIASQPEERYLRKQIEKCTAKLD</sequence>
<evidence type="ECO:0000313" key="3">
    <source>
        <dbReference type="Proteomes" id="UP001176429"/>
    </source>
</evidence>
<protein>
    <submittedName>
        <fullName evidence="2">C45 family peptidase</fullName>
    </submittedName>
</protein>
<gene>
    <name evidence="2" type="ORF">Q5H93_13820</name>
</gene>
<dbReference type="SUPFAM" id="SSF48452">
    <property type="entry name" value="TPR-like"/>
    <property type="match status" value="1"/>
</dbReference>
<dbReference type="InterPro" id="IPR047794">
    <property type="entry name" value="C45_proenzyme-like"/>
</dbReference>
<dbReference type="Pfam" id="PF03417">
    <property type="entry name" value="AAT"/>
    <property type="match status" value="1"/>
</dbReference>
<dbReference type="InterPro" id="IPR005079">
    <property type="entry name" value="Peptidase_C45_hydrolase"/>
</dbReference>
<dbReference type="PANTHER" id="PTHR35190">
    <property type="entry name" value="PROTEIN DCD1B"/>
    <property type="match status" value="1"/>
</dbReference>